<dbReference type="OrthoDB" id="9809288at2"/>
<comment type="cofactor">
    <cofactor evidence="1">
        <name>FMN</name>
        <dbReference type="ChEBI" id="CHEBI:58210"/>
    </cofactor>
</comment>
<dbReference type="AlphaFoldDB" id="A0A0N8WFU4"/>
<evidence type="ECO:0000313" key="8">
    <source>
        <dbReference type="EMBL" id="KQC29667.1"/>
    </source>
</evidence>
<keyword evidence="3" id="KW-0285">Flavoprotein</keyword>
<dbReference type="InterPro" id="IPR029479">
    <property type="entry name" value="Nitroreductase"/>
</dbReference>
<feature type="domain" description="Nitroreductase" evidence="7">
    <location>
        <begin position="10"/>
        <end position="186"/>
    </location>
</feature>
<evidence type="ECO:0000256" key="4">
    <source>
        <dbReference type="ARBA" id="ARBA00022643"/>
    </source>
</evidence>
<keyword evidence="5" id="KW-0521">NADP</keyword>
<dbReference type="PANTHER" id="PTHR43673:SF2">
    <property type="entry name" value="NITROREDUCTASE"/>
    <property type="match status" value="1"/>
</dbReference>
<dbReference type="CDD" id="cd02149">
    <property type="entry name" value="NfsB-like"/>
    <property type="match status" value="1"/>
</dbReference>
<evidence type="ECO:0000259" key="7">
    <source>
        <dbReference type="Pfam" id="PF00881"/>
    </source>
</evidence>
<evidence type="ECO:0000256" key="2">
    <source>
        <dbReference type="ARBA" id="ARBA00007118"/>
    </source>
</evidence>
<accession>A0A0N8WFU4</accession>
<evidence type="ECO:0000256" key="6">
    <source>
        <dbReference type="ARBA" id="ARBA00023002"/>
    </source>
</evidence>
<dbReference type="STRING" id="346185.AAY42_07045"/>
<dbReference type="InterPro" id="IPR000415">
    <property type="entry name" value="Nitroreductase-like"/>
</dbReference>
<name>A0A0N8WFU4_9FLAO</name>
<dbReference type="Gene3D" id="3.40.109.10">
    <property type="entry name" value="NADH Oxidase"/>
    <property type="match status" value="1"/>
</dbReference>
<dbReference type="Proteomes" id="UP000050827">
    <property type="component" value="Unassembled WGS sequence"/>
</dbReference>
<evidence type="ECO:0000313" key="9">
    <source>
        <dbReference type="Proteomes" id="UP000050827"/>
    </source>
</evidence>
<comment type="similarity">
    <text evidence="2">Belongs to the nitroreductase family.</text>
</comment>
<dbReference type="InterPro" id="IPR033878">
    <property type="entry name" value="NfsB-like"/>
</dbReference>
<dbReference type="EMBL" id="LCTZ01000002">
    <property type="protein sequence ID" value="KQC29667.1"/>
    <property type="molecule type" value="Genomic_DNA"/>
</dbReference>
<protein>
    <submittedName>
        <fullName evidence="8">Nitroreductase</fullName>
    </submittedName>
</protein>
<reference evidence="8 9" key="1">
    <citation type="submission" date="2015-04" db="EMBL/GenBank/DDBJ databases">
        <title>Complete genome of flavobacterium.</title>
        <authorList>
            <person name="Kwon Y.M."/>
            <person name="Kim S.-J."/>
        </authorList>
    </citation>
    <scope>NUCLEOTIDE SEQUENCE [LARGE SCALE GENOMIC DNA]</scope>
    <source>
        <strain evidence="8 9">DK169</strain>
    </source>
</reference>
<evidence type="ECO:0000256" key="5">
    <source>
        <dbReference type="ARBA" id="ARBA00022857"/>
    </source>
</evidence>
<gene>
    <name evidence="8" type="ORF">AAY42_07045</name>
</gene>
<comment type="caution">
    <text evidence="8">The sequence shown here is derived from an EMBL/GenBank/DDBJ whole genome shotgun (WGS) entry which is preliminary data.</text>
</comment>
<keyword evidence="6" id="KW-0560">Oxidoreductase</keyword>
<evidence type="ECO:0000256" key="1">
    <source>
        <dbReference type="ARBA" id="ARBA00001917"/>
    </source>
</evidence>
<dbReference type="PATRIC" id="fig|1547436.3.peg.1453"/>
<dbReference type="GO" id="GO:0016491">
    <property type="term" value="F:oxidoreductase activity"/>
    <property type="evidence" value="ECO:0007669"/>
    <property type="project" value="UniProtKB-KW"/>
</dbReference>
<dbReference type="PANTHER" id="PTHR43673">
    <property type="entry name" value="NAD(P)H NITROREDUCTASE YDGI-RELATED"/>
    <property type="match status" value="1"/>
</dbReference>
<evidence type="ECO:0000256" key="3">
    <source>
        <dbReference type="ARBA" id="ARBA00022630"/>
    </source>
</evidence>
<sequence>MNNIIENRTWRYATKKFDNTKKVSEENLELLLEATRLSASSYGLQPYHIFVISDQETKEKLKPVSWGQSQLTDASHVIVFANTTDFGEELVDEYLQNVSSTRNIPADGLKAYGDFMKSKLLELSPETKSVWTARQAYIALGNVMQAAAELKIDTCPMEGIENEAYNEILGLTEKNLNTAVVLTIGYRSDEDATQNYAKVRKSKEELFTLIQ</sequence>
<dbReference type="Pfam" id="PF00881">
    <property type="entry name" value="Nitroreductase"/>
    <property type="match status" value="1"/>
</dbReference>
<dbReference type="RefSeq" id="WP_055393670.1">
    <property type="nucleotide sequence ID" value="NZ_LCTZ01000002.1"/>
</dbReference>
<keyword evidence="4" id="KW-0288">FMN</keyword>
<organism evidence="8 9">
    <name type="scientific">Flagellimonas eckloniae</name>
    <dbReference type="NCBI Taxonomy" id="346185"/>
    <lineage>
        <taxon>Bacteria</taxon>
        <taxon>Pseudomonadati</taxon>
        <taxon>Bacteroidota</taxon>
        <taxon>Flavobacteriia</taxon>
        <taxon>Flavobacteriales</taxon>
        <taxon>Flavobacteriaceae</taxon>
        <taxon>Flagellimonas</taxon>
    </lineage>
</organism>
<keyword evidence="9" id="KW-1185">Reference proteome</keyword>
<proteinExistence type="inferred from homology"/>
<dbReference type="SUPFAM" id="SSF55469">
    <property type="entry name" value="FMN-dependent nitroreductase-like"/>
    <property type="match status" value="1"/>
</dbReference>